<keyword evidence="1" id="KW-0812">Transmembrane</keyword>
<dbReference type="AlphaFoldDB" id="A0A239LNR1"/>
<protein>
    <recommendedName>
        <fullName evidence="4">Tryptophan-associated transmembrane protein (Trp_oprn_chp)</fullName>
    </recommendedName>
</protein>
<dbReference type="OrthoDB" id="4485451at2"/>
<gene>
    <name evidence="2" type="ORF">SAMN05421642_113160</name>
</gene>
<dbReference type="EMBL" id="FZOW01000013">
    <property type="protein sequence ID" value="SNT31528.1"/>
    <property type="molecule type" value="Genomic_DNA"/>
</dbReference>
<keyword evidence="1" id="KW-1133">Transmembrane helix</keyword>
<dbReference type="RefSeq" id="WP_089249875.1">
    <property type="nucleotide sequence ID" value="NZ_FZOW01000013.1"/>
</dbReference>
<keyword evidence="1" id="KW-0472">Membrane</keyword>
<evidence type="ECO:0008006" key="4">
    <source>
        <dbReference type="Google" id="ProtNLM"/>
    </source>
</evidence>
<sequence>MSESGSDPEIRRPPPRPEFVVEPLRPRVEPTGPTVAFRVALCAWVAVAVVVLGLAAVVAFEYDGVRAALETSVQDAGSGATSSEVSDTVTVTLLGSGAVALLLLVFAGLGLSMAAARKVASGILLLVVGLATIGASMLFWSFMSDAGSIAAGVLQWGPLACAGFAGIATVAAGTGLTQR</sequence>
<feature type="transmembrane region" description="Helical" evidence="1">
    <location>
        <begin position="91"/>
        <end position="111"/>
    </location>
</feature>
<evidence type="ECO:0000313" key="2">
    <source>
        <dbReference type="EMBL" id="SNT31528.1"/>
    </source>
</evidence>
<reference evidence="3" key="1">
    <citation type="submission" date="2017-06" db="EMBL/GenBank/DDBJ databases">
        <authorList>
            <person name="Varghese N."/>
            <person name="Submissions S."/>
        </authorList>
    </citation>
    <scope>NUCLEOTIDE SEQUENCE [LARGE SCALE GENOMIC DNA]</scope>
    <source>
        <strain evidence="3">JCM 23211</strain>
    </source>
</reference>
<accession>A0A239LNR1</accession>
<feature type="transmembrane region" description="Helical" evidence="1">
    <location>
        <begin position="35"/>
        <end position="60"/>
    </location>
</feature>
<evidence type="ECO:0000256" key="1">
    <source>
        <dbReference type="SAM" id="Phobius"/>
    </source>
</evidence>
<proteinExistence type="predicted"/>
<name>A0A239LNR1_9NOCA</name>
<feature type="transmembrane region" description="Helical" evidence="1">
    <location>
        <begin position="123"/>
        <end position="143"/>
    </location>
</feature>
<evidence type="ECO:0000313" key="3">
    <source>
        <dbReference type="Proteomes" id="UP000198327"/>
    </source>
</evidence>
<organism evidence="2 3">
    <name type="scientific">Rhodococcoides kyotonense</name>
    <dbReference type="NCBI Taxonomy" id="398843"/>
    <lineage>
        <taxon>Bacteria</taxon>
        <taxon>Bacillati</taxon>
        <taxon>Actinomycetota</taxon>
        <taxon>Actinomycetes</taxon>
        <taxon>Mycobacteriales</taxon>
        <taxon>Nocardiaceae</taxon>
        <taxon>Rhodococcoides</taxon>
    </lineage>
</organism>
<feature type="transmembrane region" description="Helical" evidence="1">
    <location>
        <begin position="155"/>
        <end position="176"/>
    </location>
</feature>
<dbReference type="Proteomes" id="UP000198327">
    <property type="component" value="Unassembled WGS sequence"/>
</dbReference>
<keyword evidence="3" id="KW-1185">Reference proteome</keyword>